<organism evidence="2 3">
    <name type="scientific">Collybiopsis confluens</name>
    <dbReference type="NCBI Taxonomy" id="2823264"/>
    <lineage>
        <taxon>Eukaryota</taxon>
        <taxon>Fungi</taxon>
        <taxon>Dikarya</taxon>
        <taxon>Basidiomycota</taxon>
        <taxon>Agaricomycotina</taxon>
        <taxon>Agaricomycetes</taxon>
        <taxon>Agaricomycetidae</taxon>
        <taxon>Agaricales</taxon>
        <taxon>Marasmiineae</taxon>
        <taxon>Omphalotaceae</taxon>
        <taxon>Collybiopsis</taxon>
    </lineage>
</organism>
<evidence type="ECO:0000256" key="1">
    <source>
        <dbReference type="SAM" id="MobiDB-lite"/>
    </source>
</evidence>
<accession>A0A8H5HWS6</accession>
<gene>
    <name evidence="2" type="ORF">D9757_004494</name>
</gene>
<feature type="compositionally biased region" description="Pro residues" evidence="1">
    <location>
        <begin position="188"/>
        <end position="203"/>
    </location>
</feature>
<evidence type="ECO:0000313" key="2">
    <source>
        <dbReference type="EMBL" id="KAF5390868.1"/>
    </source>
</evidence>
<feature type="region of interest" description="Disordered" evidence="1">
    <location>
        <begin position="51"/>
        <end position="127"/>
    </location>
</feature>
<proteinExistence type="predicted"/>
<feature type="compositionally biased region" description="Low complexity" evidence="1">
    <location>
        <begin position="82"/>
        <end position="95"/>
    </location>
</feature>
<feature type="region of interest" description="Disordered" evidence="1">
    <location>
        <begin position="182"/>
        <end position="244"/>
    </location>
</feature>
<sequence>MAEPETSDMISSSPQTPSKMKRSSSSPSFIHKSPAIASVASSLLTKVRRRAQALSPIHTHSRRPSDSSVSEDEAGEQPSRITTSPEPYESPSTPTKNTNIRRKSRTSWTCSSSEPPPLPRTSSDSRKERMEYKDTFVCMGGVNLPLLLRLTKSRLVEDAENRAGIGMGFGSGKKVVLDNERWSCTISGPPPPIPPTLSPPSSPRSPTSPMSASMAMLPPATSRTSSLSSNPFSSRRDSSTSLPSRKYKVHIHYTAYAFIIDAAAAAAAAAPSEPPLSPIRSSVPDCHQPVELDRAREGCVRGLMTIVNRKEPGP</sequence>
<comment type="caution">
    <text evidence="2">The sequence shown here is derived from an EMBL/GenBank/DDBJ whole genome shotgun (WGS) entry which is preliminary data.</text>
</comment>
<dbReference type="EMBL" id="JAACJN010000013">
    <property type="protein sequence ID" value="KAF5390868.1"/>
    <property type="molecule type" value="Genomic_DNA"/>
</dbReference>
<feature type="region of interest" description="Disordered" evidence="1">
    <location>
        <begin position="1"/>
        <end position="31"/>
    </location>
</feature>
<keyword evidence="3" id="KW-1185">Reference proteome</keyword>
<dbReference type="OrthoDB" id="3261081at2759"/>
<dbReference type="Proteomes" id="UP000518752">
    <property type="component" value="Unassembled WGS sequence"/>
</dbReference>
<reference evidence="2 3" key="1">
    <citation type="journal article" date="2020" name="ISME J.">
        <title>Uncovering the hidden diversity of litter-decomposition mechanisms in mushroom-forming fungi.</title>
        <authorList>
            <person name="Floudas D."/>
            <person name="Bentzer J."/>
            <person name="Ahren D."/>
            <person name="Johansson T."/>
            <person name="Persson P."/>
            <person name="Tunlid A."/>
        </authorList>
    </citation>
    <scope>NUCLEOTIDE SEQUENCE [LARGE SCALE GENOMIC DNA]</scope>
    <source>
        <strain evidence="2 3">CBS 406.79</strain>
    </source>
</reference>
<evidence type="ECO:0000313" key="3">
    <source>
        <dbReference type="Proteomes" id="UP000518752"/>
    </source>
</evidence>
<feature type="compositionally biased region" description="Low complexity" evidence="1">
    <location>
        <begin position="204"/>
        <end position="244"/>
    </location>
</feature>
<dbReference type="AlphaFoldDB" id="A0A8H5HWS6"/>
<protein>
    <submittedName>
        <fullName evidence="2">Uncharacterized protein</fullName>
    </submittedName>
</protein>
<name>A0A8H5HWS6_9AGAR</name>